<reference evidence="3" key="1">
    <citation type="journal article" date="2019" name="Int. J. Syst. Evol. Microbiol.">
        <title>The Global Catalogue of Microorganisms (GCM) 10K type strain sequencing project: providing services to taxonomists for standard genome sequencing and annotation.</title>
        <authorList>
            <consortium name="The Broad Institute Genomics Platform"/>
            <consortium name="The Broad Institute Genome Sequencing Center for Infectious Disease"/>
            <person name="Wu L."/>
            <person name="Ma J."/>
        </authorList>
    </citation>
    <scope>NUCLEOTIDE SEQUENCE [LARGE SCALE GENOMIC DNA]</scope>
    <source>
        <strain evidence="3">CGMCC 1.10832</strain>
    </source>
</reference>
<dbReference type="SUPFAM" id="SSF56784">
    <property type="entry name" value="HAD-like"/>
    <property type="match status" value="1"/>
</dbReference>
<sequence length="276" mass="31978">MLGRYFSTPIPEMKVKIKLSGQEFETVSDELGYFSEWIYPEKTIEPGWHPIHFSICGEDGTDVCVNTGEFLMVHDHPDFGVISDIDDTVLVSHATQILRKLRLILTKNAKTRLPFEGVAKFYRKLHNDKNPVFYVSSSEWNLYDFLADFFEIRNIPKGPFLLQEFKSGFRDLFFSGGGSHLHKIQKIQRLMNLYPGLNFILIGDSGQRDPEIYKKALHEFPGRIKAVYIRKIGKKDEFEEETIKLFKEKGVELLMMETTKQARQHALKMGYITSDN</sequence>
<organism evidence="2 3">
    <name type="scientific">Marivirga lumbricoides</name>
    <dbReference type="NCBI Taxonomy" id="1046115"/>
    <lineage>
        <taxon>Bacteria</taxon>
        <taxon>Pseudomonadati</taxon>
        <taxon>Bacteroidota</taxon>
        <taxon>Cytophagia</taxon>
        <taxon>Cytophagales</taxon>
        <taxon>Marivirgaceae</taxon>
        <taxon>Marivirga</taxon>
    </lineage>
</organism>
<gene>
    <name evidence="2" type="ORF">GCM10011506_41890</name>
</gene>
<dbReference type="EMBL" id="BMEC01000016">
    <property type="protein sequence ID" value="GGC51809.1"/>
    <property type="molecule type" value="Genomic_DNA"/>
</dbReference>
<evidence type="ECO:0000313" key="3">
    <source>
        <dbReference type="Proteomes" id="UP000636010"/>
    </source>
</evidence>
<accession>A0ABQ1N220</accession>
<evidence type="ECO:0000259" key="1">
    <source>
        <dbReference type="Pfam" id="PF09949"/>
    </source>
</evidence>
<dbReference type="PANTHER" id="PTHR28208:SF3">
    <property type="entry name" value="PHOSPHATIDATE PHOSPHATASE APP1"/>
    <property type="match status" value="1"/>
</dbReference>
<protein>
    <recommendedName>
        <fullName evidence="1">Phosphatidate phosphatase APP1 catalytic domain-containing protein</fullName>
    </recommendedName>
</protein>
<evidence type="ECO:0000313" key="2">
    <source>
        <dbReference type="EMBL" id="GGC51809.1"/>
    </source>
</evidence>
<dbReference type="Proteomes" id="UP000636010">
    <property type="component" value="Unassembled WGS sequence"/>
</dbReference>
<dbReference type="InterPro" id="IPR052935">
    <property type="entry name" value="Mg2+_PAP"/>
</dbReference>
<proteinExistence type="predicted"/>
<dbReference type="Pfam" id="PF09949">
    <property type="entry name" value="APP1_cat"/>
    <property type="match status" value="1"/>
</dbReference>
<name>A0ABQ1N220_9BACT</name>
<dbReference type="InterPro" id="IPR036412">
    <property type="entry name" value="HAD-like_sf"/>
</dbReference>
<feature type="domain" description="Phosphatidate phosphatase APP1 catalytic" evidence="1">
    <location>
        <begin position="79"/>
        <end position="231"/>
    </location>
</feature>
<dbReference type="RefSeq" id="WP_188467292.1">
    <property type="nucleotide sequence ID" value="NZ_BAABHU010000016.1"/>
</dbReference>
<keyword evidence="3" id="KW-1185">Reference proteome</keyword>
<dbReference type="InterPro" id="IPR019236">
    <property type="entry name" value="APP1_cat"/>
</dbReference>
<comment type="caution">
    <text evidence="2">The sequence shown here is derived from an EMBL/GenBank/DDBJ whole genome shotgun (WGS) entry which is preliminary data.</text>
</comment>
<dbReference type="PANTHER" id="PTHR28208">
    <property type="entry name" value="PHOSPHATIDATE PHOSPHATASE APP1"/>
    <property type="match status" value="1"/>
</dbReference>